<comment type="caution">
    <text evidence="2">The sequence shown here is derived from an EMBL/GenBank/DDBJ whole genome shotgun (WGS) entry which is preliminary data.</text>
</comment>
<dbReference type="SUPFAM" id="SSF48452">
    <property type="entry name" value="TPR-like"/>
    <property type="match status" value="1"/>
</dbReference>
<evidence type="ECO:0000256" key="1">
    <source>
        <dbReference type="SAM" id="MobiDB-lite"/>
    </source>
</evidence>
<dbReference type="AlphaFoldDB" id="A0AAV7ZE20"/>
<name>A0AAV7ZE20_9EUKA</name>
<accession>A0AAV7ZE20</accession>
<evidence type="ECO:0000313" key="3">
    <source>
        <dbReference type="Proteomes" id="UP001146793"/>
    </source>
</evidence>
<gene>
    <name evidence="2" type="ORF">M0812_16299</name>
</gene>
<feature type="compositionally biased region" description="Basic and acidic residues" evidence="1">
    <location>
        <begin position="286"/>
        <end position="323"/>
    </location>
</feature>
<feature type="region of interest" description="Disordered" evidence="1">
    <location>
        <begin position="110"/>
        <end position="130"/>
    </location>
</feature>
<organism evidence="2 3">
    <name type="scientific">Anaeramoeba flamelloides</name>
    <dbReference type="NCBI Taxonomy" id="1746091"/>
    <lineage>
        <taxon>Eukaryota</taxon>
        <taxon>Metamonada</taxon>
        <taxon>Anaeramoebidae</taxon>
        <taxon>Anaeramoeba</taxon>
    </lineage>
</organism>
<proteinExistence type="predicted"/>
<feature type="compositionally biased region" description="Low complexity" evidence="1">
    <location>
        <begin position="324"/>
        <end position="334"/>
    </location>
</feature>
<dbReference type="Proteomes" id="UP001146793">
    <property type="component" value="Unassembled WGS sequence"/>
</dbReference>
<dbReference type="InterPro" id="IPR011990">
    <property type="entry name" value="TPR-like_helical_dom_sf"/>
</dbReference>
<dbReference type="EMBL" id="JANTQA010000032">
    <property type="protein sequence ID" value="KAJ3440243.1"/>
    <property type="molecule type" value="Genomic_DNA"/>
</dbReference>
<feature type="region of interest" description="Disordered" evidence="1">
    <location>
        <begin position="486"/>
        <end position="506"/>
    </location>
</feature>
<feature type="compositionally biased region" description="Basic and acidic residues" evidence="1">
    <location>
        <begin position="113"/>
        <end position="130"/>
    </location>
</feature>
<feature type="compositionally biased region" description="Low complexity" evidence="1">
    <location>
        <begin position="492"/>
        <end position="506"/>
    </location>
</feature>
<protein>
    <submittedName>
        <fullName evidence="2">Lon peptidase n-terminal domain and ring finger</fullName>
    </submittedName>
</protein>
<sequence>MSGYLKIGIREFHFTNKKIQSTIHKLKIISDDNSCFFDLIKVNNQKGYIKINSPFSHIKFALCDSVGISSLASPIDFSVVPLHHSKKKKAKITFHKNKTCFGKNSTNTCQNKNENKSKNKNESQNENQNDEKSICAEGMLSFQIFYTHTGLQLINNYKLLKTSNKNPETLQNIKKSLEQLIGQNPKSHSTKIISRALLSLIEIYRSKKNESLKHLETILRYDPSWYQGLKIQGIIYYLMGDYQLATNGFKEYLKNEPIEPKDQIEHFLELSQRKQKKNLPNIDQNNKSEFENKNKNKSKNENENDNKNKNENEKGKQKEKDIHNNQNNDNNNNGNDEKELLEYISNVDNIDFDIKNISEKNKKNSKTNTENQQKKIETAFKILQGEEQLKNTTIKHHLKMETRFNLEDHYDYSDDSSKFDQYYLQIISQSQSKKSILRPEGSFDKKDKVNQQKVKFCPHVATSKGIQFTVDLNKPQIEEFQSIKNEKDQTKNSSFENENNSSCTIL</sequence>
<reference evidence="2" key="1">
    <citation type="submission" date="2022-08" db="EMBL/GenBank/DDBJ databases">
        <title>Novel sulphate-reducing endosymbionts in the free-living metamonad Anaeramoeba.</title>
        <authorList>
            <person name="Jerlstrom-Hultqvist J."/>
            <person name="Cepicka I."/>
            <person name="Gallot-Lavallee L."/>
            <person name="Salas-Leiva D."/>
            <person name="Curtis B.A."/>
            <person name="Zahonova K."/>
            <person name="Pipaliya S."/>
            <person name="Dacks J."/>
            <person name="Roger A.J."/>
        </authorList>
    </citation>
    <scope>NUCLEOTIDE SEQUENCE</scope>
    <source>
        <strain evidence="2">Busselton2</strain>
    </source>
</reference>
<dbReference type="Gene3D" id="1.25.40.10">
    <property type="entry name" value="Tetratricopeptide repeat domain"/>
    <property type="match status" value="1"/>
</dbReference>
<evidence type="ECO:0000313" key="2">
    <source>
        <dbReference type="EMBL" id="KAJ3440243.1"/>
    </source>
</evidence>
<feature type="region of interest" description="Disordered" evidence="1">
    <location>
        <begin position="274"/>
        <end position="336"/>
    </location>
</feature>